<protein>
    <submittedName>
        <fullName evidence="2">PLD-like domain-containing protein</fullName>
    </submittedName>
</protein>
<proteinExistence type="predicted"/>
<keyword evidence="3" id="KW-1185">Reference proteome</keyword>
<dbReference type="EMBL" id="FOMQ01000011">
    <property type="protein sequence ID" value="SFD98768.1"/>
    <property type="molecule type" value="Genomic_DNA"/>
</dbReference>
<feature type="domain" description="Phospholipase D-like" evidence="1">
    <location>
        <begin position="335"/>
        <end position="447"/>
    </location>
</feature>
<gene>
    <name evidence="2" type="ORF">SAMN04489710_11117</name>
</gene>
<dbReference type="Gene3D" id="3.30.870.10">
    <property type="entry name" value="Endonuclease Chain A"/>
    <property type="match status" value="1"/>
</dbReference>
<dbReference type="OrthoDB" id="8806024at2"/>
<reference evidence="3" key="1">
    <citation type="submission" date="2016-10" db="EMBL/GenBank/DDBJ databases">
        <authorList>
            <person name="Varghese N."/>
            <person name="Submissions S."/>
        </authorList>
    </citation>
    <scope>NUCLEOTIDE SEQUENCE [LARGE SCALE GENOMIC DNA]</scope>
    <source>
        <strain evidence="3">DSM 7481</strain>
    </source>
</reference>
<evidence type="ECO:0000313" key="3">
    <source>
        <dbReference type="Proteomes" id="UP000199517"/>
    </source>
</evidence>
<evidence type="ECO:0000313" key="2">
    <source>
        <dbReference type="EMBL" id="SFD98768.1"/>
    </source>
</evidence>
<dbReference type="AlphaFoldDB" id="A0A1I1WWL9"/>
<name>A0A1I1WWL9_9BURK</name>
<dbReference type="InterPro" id="IPR025202">
    <property type="entry name" value="PLD-like_dom"/>
</dbReference>
<dbReference type="Proteomes" id="UP000199517">
    <property type="component" value="Unassembled WGS sequence"/>
</dbReference>
<organism evidence="2 3">
    <name type="scientific">Paracidovorax konjaci</name>
    <dbReference type="NCBI Taxonomy" id="32040"/>
    <lineage>
        <taxon>Bacteria</taxon>
        <taxon>Pseudomonadati</taxon>
        <taxon>Pseudomonadota</taxon>
        <taxon>Betaproteobacteria</taxon>
        <taxon>Burkholderiales</taxon>
        <taxon>Comamonadaceae</taxon>
        <taxon>Paracidovorax</taxon>
    </lineage>
</organism>
<dbReference type="Pfam" id="PF13091">
    <property type="entry name" value="PLDc_2"/>
    <property type="match status" value="1"/>
</dbReference>
<dbReference type="SUPFAM" id="SSF56024">
    <property type="entry name" value="Phospholipase D/nuclease"/>
    <property type="match status" value="1"/>
</dbReference>
<accession>A0A1I1WWL9</accession>
<evidence type="ECO:0000259" key="1">
    <source>
        <dbReference type="Pfam" id="PF13091"/>
    </source>
</evidence>
<sequence length="473" mass="52153">MPPRFFHLDPSTLVLDTVPSSEDRQKRLIRLTIESADRLAIMTSFSVNPAKDHVPGQVSGTTFAMLESLAKRQHDADFTFILLYNDNKLQRNALVAAVVGQNVTANMSLKTESRLPGTTTWPEVVRAYNRQQTDEHLRLGNVRCRIYFVSAKARGAAGSHHNKFAINDRGIAATLGASIANKTKDGWLDGGCIAIGSGLARSQRDYFVDELIGNHAISCGRLLCNGDEAAMQPLARPADTFKALKQVQIRSPFGSDSRVADQERMLDAFDNTGIAFRGGKHKVLWMQNPSNGYRNMFSTGGRIEGKPIGFALAKIFGSAGSGDRLDIAGKKLGTEAFALIGKALARGCDVNILVDVSSRKIADLAATQLYRRTTNPPVGTLTIKHYAPEPQWAQTLRINMDSELVLHAKNYLLTRADGTCVVMTGSYNLDGQSHYRSNENLMVFETRDDRLCRALFEDIRQGSNSKESIYRKR</sequence>